<protein>
    <recommendedName>
        <fullName evidence="3">Nuclease</fullName>
    </recommendedName>
</protein>
<feature type="region of interest" description="Disordered" evidence="1">
    <location>
        <begin position="1"/>
        <end position="24"/>
    </location>
</feature>
<dbReference type="Gene3D" id="1.10.575.10">
    <property type="entry name" value="P1 Nuclease"/>
    <property type="match status" value="1"/>
</dbReference>
<name>A0A6J4LNZ3_9BACT</name>
<evidence type="ECO:0000313" key="2">
    <source>
        <dbReference type="EMBL" id="CAA9337439.1"/>
    </source>
</evidence>
<sequence>MASSRLRRSTRAPRSRRGPRRGARRAGAALFGAALALAALLLVARPTPLGAWGEHGHRLAGAAAVEALPSGMPAFFRAAGRQLAYLNPEPDRWRNRTERELDPALDGATAPDHYVDLELIPAARRAAVLGARTRFDYADSLRAAGASAATVGLLPFRIVELTQRLRAGFRLWRAAPDAETRGWIEQRIVNDAGVLGHYVADGANPAHTTVHHNGWVGANPRGFATDTRFHSRFESAFVQARVSEQDLRAAMRGAPPARRLPDVRAAVLDYVRASHARVVRLYELDKRAPFGAENDRPEHEAFAVERLAAGTAMLRDLWWTAWVASADTTGAPSR</sequence>
<reference evidence="2" key="1">
    <citation type="submission" date="2020-02" db="EMBL/GenBank/DDBJ databases">
        <authorList>
            <person name="Meier V. D."/>
        </authorList>
    </citation>
    <scope>NUCLEOTIDE SEQUENCE</scope>
    <source>
        <strain evidence="2">AVDCRST_MAG11</strain>
    </source>
</reference>
<dbReference type="GO" id="GO:0016788">
    <property type="term" value="F:hydrolase activity, acting on ester bonds"/>
    <property type="evidence" value="ECO:0007669"/>
    <property type="project" value="InterPro"/>
</dbReference>
<accession>A0A6J4LNZ3</accession>
<gene>
    <name evidence="2" type="ORF">AVDCRST_MAG11-2792</name>
</gene>
<dbReference type="EMBL" id="CADCTU010000617">
    <property type="protein sequence ID" value="CAA9337439.1"/>
    <property type="molecule type" value="Genomic_DNA"/>
</dbReference>
<dbReference type="InterPro" id="IPR008947">
    <property type="entry name" value="PLipase_C/P1_nuclease_dom_sf"/>
</dbReference>
<dbReference type="AlphaFoldDB" id="A0A6J4LNZ3"/>
<evidence type="ECO:0008006" key="3">
    <source>
        <dbReference type="Google" id="ProtNLM"/>
    </source>
</evidence>
<evidence type="ECO:0000256" key="1">
    <source>
        <dbReference type="SAM" id="MobiDB-lite"/>
    </source>
</evidence>
<dbReference type="SUPFAM" id="SSF48537">
    <property type="entry name" value="Phospholipase C/P1 nuclease"/>
    <property type="match status" value="1"/>
</dbReference>
<proteinExistence type="predicted"/>
<organism evidence="2">
    <name type="scientific">uncultured Gemmatimonadaceae bacterium</name>
    <dbReference type="NCBI Taxonomy" id="246130"/>
    <lineage>
        <taxon>Bacteria</taxon>
        <taxon>Pseudomonadati</taxon>
        <taxon>Gemmatimonadota</taxon>
        <taxon>Gemmatimonadia</taxon>
        <taxon>Gemmatimonadales</taxon>
        <taxon>Gemmatimonadaceae</taxon>
        <taxon>environmental samples</taxon>
    </lineage>
</organism>